<dbReference type="Proteomes" id="UP001372526">
    <property type="component" value="Unassembled WGS sequence"/>
</dbReference>
<name>A0ABU8FMV3_9BACI</name>
<feature type="transmembrane region" description="Helical" evidence="1">
    <location>
        <begin position="44"/>
        <end position="62"/>
    </location>
</feature>
<keyword evidence="1" id="KW-0472">Membrane</keyword>
<reference evidence="2 3" key="1">
    <citation type="submission" date="2024-01" db="EMBL/GenBank/DDBJ databases">
        <title>Seven novel Bacillus-like species.</title>
        <authorList>
            <person name="Liu G."/>
        </authorList>
    </citation>
    <scope>NUCLEOTIDE SEQUENCE [LARGE SCALE GENOMIC DNA]</scope>
    <source>
        <strain evidence="2 3">FJAT-51639</strain>
    </source>
</reference>
<accession>A0ABU8FMV3</accession>
<dbReference type="EMBL" id="JBAWSX010000020">
    <property type="protein sequence ID" value="MEI4804007.1"/>
    <property type="molecule type" value="Genomic_DNA"/>
</dbReference>
<keyword evidence="3" id="KW-1185">Reference proteome</keyword>
<keyword evidence="1" id="KW-0812">Transmembrane</keyword>
<feature type="transmembrane region" description="Helical" evidence="1">
    <location>
        <begin position="68"/>
        <end position="87"/>
    </location>
</feature>
<evidence type="ECO:0000256" key="1">
    <source>
        <dbReference type="SAM" id="Phobius"/>
    </source>
</evidence>
<evidence type="ECO:0000313" key="3">
    <source>
        <dbReference type="Proteomes" id="UP001372526"/>
    </source>
</evidence>
<gene>
    <name evidence="2" type="ORF">WAZ07_22870</name>
</gene>
<evidence type="ECO:0000313" key="2">
    <source>
        <dbReference type="EMBL" id="MEI4804007.1"/>
    </source>
</evidence>
<evidence type="ECO:0008006" key="4">
    <source>
        <dbReference type="Google" id="ProtNLM"/>
    </source>
</evidence>
<organism evidence="2 3">
    <name type="scientific">Bacillus bruguierae</name>
    <dbReference type="NCBI Taxonomy" id="3127667"/>
    <lineage>
        <taxon>Bacteria</taxon>
        <taxon>Bacillati</taxon>
        <taxon>Bacillota</taxon>
        <taxon>Bacilli</taxon>
        <taxon>Bacillales</taxon>
        <taxon>Bacillaceae</taxon>
        <taxon>Bacillus</taxon>
    </lineage>
</organism>
<dbReference type="RefSeq" id="WP_090919481.1">
    <property type="nucleotide sequence ID" value="NZ_JBAWSX010000020.1"/>
</dbReference>
<comment type="caution">
    <text evidence="2">The sequence shown here is derived from an EMBL/GenBank/DDBJ whole genome shotgun (WGS) entry which is preliminary data.</text>
</comment>
<sequence>MFNYFAVGIMVVGFIAVGIMTYSNSKIGKSDERSLLLRLKINNAQYYTLLFSLTAIISWDPAPDMNRKLIFCALVLSFIVGAISSTYHQAKS</sequence>
<proteinExistence type="predicted"/>
<keyword evidence="1" id="KW-1133">Transmembrane helix</keyword>
<feature type="transmembrane region" description="Helical" evidence="1">
    <location>
        <begin position="6"/>
        <end position="23"/>
    </location>
</feature>
<protein>
    <recommendedName>
        <fullName evidence="4">DUF2178 domain-containing protein</fullName>
    </recommendedName>
</protein>